<dbReference type="PRINTS" id="PR00237">
    <property type="entry name" value="GPCRRHODOPSN"/>
</dbReference>
<evidence type="ECO:0000256" key="3">
    <source>
        <dbReference type="ARBA" id="ARBA00022692"/>
    </source>
</evidence>
<keyword evidence="5 9" id="KW-0297">G-protein coupled receptor</keyword>
<keyword evidence="14" id="KW-1185">Reference proteome</keyword>
<reference evidence="13 14" key="1">
    <citation type="journal article" date="2014" name="Nat. Genet.">
        <title>Whole-genome sequence of a flatfish provides insights into ZW sex chromosome evolution and adaptation to a benthic lifestyle.</title>
        <authorList>
            <person name="Chen S."/>
            <person name="Zhang G."/>
            <person name="Shao C."/>
            <person name="Huang Q."/>
            <person name="Liu G."/>
            <person name="Zhang P."/>
            <person name="Song W."/>
            <person name="An N."/>
            <person name="Chalopin D."/>
            <person name="Volff J.N."/>
            <person name="Hong Y."/>
            <person name="Li Q."/>
            <person name="Sha Z."/>
            <person name="Zhou H."/>
            <person name="Xie M."/>
            <person name="Yu Q."/>
            <person name="Liu Y."/>
            <person name="Xiang H."/>
            <person name="Wang N."/>
            <person name="Wu K."/>
            <person name="Yang C."/>
            <person name="Zhou Q."/>
            <person name="Liao X."/>
            <person name="Yang L."/>
            <person name="Hu Q."/>
            <person name="Zhang J."/>
            <person name="Meng L."/>
            <person name="Jin L."/>
            <person name="Tian Y."/>
            <person name="Lian J."/>
            <person name="Yang J."/>
            <person name="Miao G."/>
            <person name="Liu S."/>
            <person name="Liang Z."/>
            <person name="Yan F."/>
            <person name="Li Y."/>
            <person name="Sun B."/>
            <person name="Zhang H."/>
            <person name="Zhang J."/>
            <person name="Zhu Y."/>
            <person name="Du M."/>
            <person name="Zhao Y."/>
            <person name="Schartl M."/>
            <person name="Tang Q."/>
            <person name="Wang J."/>
        </authorList>
    </citation>
    <scope>NUCLEOTIDE SEQUENCE</scope>
</reference>
<evidence type="ECO:0000256" key="1">
    <source>
        <dbReference type="ARBA" id="ARBA00004651"/>
    </source>
</evidence>
<dbReference type="Pfam" id="PF00001">
    <property type="entry name" value="7tm_1"/>
    <property type="match status" value="1"/>
</dbReference>
<evidence type="ECO:0000256" key="11">
    <source>
        <dbReference type="SAM" id="Phobius"/>
    </source>
</evidence>
<dbReference type="PROSITE" id="PS50262">
    <property type="entry name" value="G_PROTEIN_RECEP_F1_2"/>
    <property type="match status" value="1"/>
</dbReference>
<evidence type="ECO:0000313" key="13">
    <source>
        <dbReference type="Ensembl" id="ENSCSEP00000016123.1"/>
    </source>
</evidence>
<proteinExistence type="inferred from homology"/>
<dbReference type="STRING" id="244447.ENSCSEP00000016123"/>
<dbReference type="GeneTree" id="ENSGT01120000271896"/>
<feature type="domain" description="G-protein coupled receptors family 1 profile" evidence="12">
    <location>
        <begin position="15"/>
        <end position="309"/>
    </location>
</feature>
<evidence type="ECO:0000256" key="4">
    <source>
        <dbReference type="ARBA" id="ARBA00022989"/>
    </source>
</evidence>
<evidence type="ECO:0000259" key="12">
    <source>
        <dbReference type="PROSITE" id="PS50262"/>
    </source>
</evidence>
<keyword evidence="2" id="KW-1003">Cell membrane</keyword>
<evidence type="ECO:0000256" key="7">
    <source>
        <dbReference type="ARBA" id="ARBA00023170"/>
    </source>
</evidence>
<dbReference type="InParanoid" id="A0A3P8VLG6"/>
<evidence type="ECO:0000256" key="5">
    <source>
        <dbReference type="ARBA" id="ARBA00023040"/>
    </source>
</evidence>
<evidence type="ECO:0000256" key="9">
    <source>
        <dbReference type="RuleBase" id="RU000688"/>
    </source>
</evidence>
<dbReference type="OMA" id="IFQQTTY"/>
<comment type="subcellular location">
    <subcellularLocation>
        <location evidence="1">Cell membrane</location>
        <topology evidence="1">Multi-pass membrane protein</topology>
    </subcellularLocation>
</comment>
<evidence type="ECO:0000256" key="6">
    <source>
        <dbReference type="ARBA" id="ARBA00023136"/>
    </source>
</evidence>
<dbReference type="Ensembl" id="ENSCSET00000016329.1">
    <property type="protein sequence ID" value="ENSCSEP00000016123.1"/>
    <property type="gene ID" value="ENSCSEG00000010376.1"/>
</dbReference>
<dbReference type="GO" id="GO:0005886">
    <property type="term" value="C:plasma membrane"/>
    <property type="evidence" value="ECO:0007669"/>
    <property type="project" value="UniProtKB-SubCell"/>
</dbReference>
<accession>A0A3P8VLG6</accession>
<comment type="similarity">
    <text evidence="9">Belongs to the G-protein coupled receptor 1 family.</text>
</comment>
<dbReference type="InterPro" id="IPR000276">
    <property type="entry name" value="GPCR_Rhodpsn"/>
</dbReference>
<name>A0A3P8VLG6_CYNSE</name>
<evidence type="ECO:0000256" key="10">
    <source>
        <dbReference type="SAM" id="MobiDB-lite"/>
    </source>
</evidence>
<feature type="transmembrane region" description="Helical" evidence="11">
    <location>
        <begin position="6"/>
        <end position="28"/>
    </location>
</feature>
<feature type="transmembrane region" description="Helical" evidence="11">
    <location>
        <begin position="35"/>
        <end position="56"/>
    </location>
</feature>
<feature type="region of interest" description="Disordered" evidence="10">
    <location>
        <begin position="63"/>
        <end position="89"/>
    </location>
</feature>
<organism evidence="13 14">
    <name type="scientific">Cynoglossus semilaevis</name>
    <name type="common">Tongue sole</name>
    <dbReference type="NCBI Taxonomy" id="244447"/>
    <lineage>
        <taxon>Eukaryota</taxon>
        <taxon>Metazoa</taxon>
        <taxon>Chordata</taxon>
        <taxon>Craniata</taxon>
        <taxon>Vertebrata</taxon>
        <taxon>Euteleostomi</taxon>
        <taxon>Actinopterygii</taxon>
        <taxon>Neopterygii</taxon>
        <taxon>Teleostei</taxon>
        <taxon>Neoteleostei</taxon>
        <taxon>Acanthomorphata</taxon>
        <taxon>Carangaria</taxon>
        <taxon>Pleuronectiformes</taxon>
        <taxon>Pleuronectoidei</taxon>
        <taxon>Cynoglossidae</taxon>
        <taxon>Cynoglossinae</taxon>
        <taxon>Cynoglossus</taxon>
    </lineage>
</organism>
<dbReference type="PROSITE" id="PS00237">
    <property type="entry name" value="G_PROTEIN_RECEP_F1_1"/>
    <property type="match status" value="1"/>
</dbReference>
<feature type="transmembrane region" description="Helical" evidence="11">
    <location>
        <begin position="142"/>
        <end position="166"/>
    </location>
</feature>
<keyword evidence="7 9" id="KW-0675">Receptor</keyword>
<feature type="transmembrane region" description="Helical" evidence="11">
    <location>
        <begin position="186"/>
        <end position="206"/>
    </location>
</feature>
<protein>
    <submittedName>
        <fullName evidence="13">G protein-coupled receptor 119</fullName>
    </submittedName>
</protein>
<dbReference type="Proteomes" id="UP000265120">
    <property type="component" value="Chromosome 19"/>
</dbReference>
<reference evidence="13" key="2">
    <citation type="submission" date="2025-08" db="UniProtKB">
        <authorList>
            <consortium name="Ensembl"/>
        </authorList>
    </citation>
    <scope>IDENTIFICATION</scope>
</reference>
<dbReference type="SUPFAM" id="SSF81321">
    <property type="entry name" value="Family A G protein-coupled receptor-like"/>
    <property type="match status" value="1"/>
</dbReference>
<evidence type="ECO:0000256" key="8">
    <source>
        <dbReference type="ARBA" id="ARBA00023224"/>
    </source>
</evidence>
<sequence>MGMILSVAACLIVSANLLVAMALLKLLLRKRTQSWCFVLNLALADALVGVAITGLATEDFNSDKVGGSQDQQQYRVSSSGDASANTTTMVSPPGKARCLMRMAFVMSPCTASIMSMFLISLDRYAAIKMPLRYSLLSGKGTAFGFLLTLWISAFTVGFLPMVVPQLQTKDYEGFCAFFSVIHGKGIIILFSICFFPVLLMFVYIYLDILKIAQSHLKQICQGQQAGSRSHHQQHHQQHQQPPLRCSYWTHIKALRMVAVLIGCFLVLWCPFFVVCLVHVLCKSCELTHVLENHLWLLGLSNSLINPLVYAFWQREVRLQLAAMFSCFFTGRSNTAGRQSVIRRNDPQDPVQTQEVHAVALFIPVQTVIMDVMFFSVHNMGQRLRSQQKLHF</sequence>
<keyword evidence="8 9" id="KW-0807">Transducer</keyword>
<dbReference type="GO" id="GO:0004930">
    <property type="term" value="F:G protein-coupled receptor activity"/>
    <property type="evidence" value="ECO:0007669"/>
    <property type="project" value="UniProtKB-KW"/>
</dbReference>
<evidence type="ECO:0000256" key="2">
    <source>
        <dbReference type="ARBA" id="ARBA00022475"/>
    </source>
</evidence>
<evidence type="ECO:0000313" key="14">
    <source>
        <dbReference type="Proteomes" id="UP000265120"/>
    </source>
</evidence>
<dbReference type="Gene3D" id="1.20.1070.10">
    <property type="entry name" value="Rhodopsin 7-helix transmembrane proteins"/>
    <property type="match status" value="1"/>
</dbReference>
<dbReference type="AlphaFoldDB" id="A0A3P8VLG6"/>
<keyword evidence="6 11" id="KW-0472">Membrane</keyword>
<feature type="transmembrane region" description="Helical" evidence="11">
    <location>
        <begin position="99"/>
        <end position="121"/>
    </location>
</feature>
<reference evidence="13" key="3">
    <citation type="submission" date="2025-09" db="UniProtKB">
        <authorList>
            <consortium name="Ensembl"/>
        </authorList>
    </citation>
    <scope>IDENTIFICATION</scope>
</reference>
<keyword evidence="4 11" id="KW-1133">Transmembrane helix</keyword>
<dbReference type="PANTHER" id="PTHR22750">
    <property type="entry name" value="G-PROTEIN COUPLED RECEPTOR"/>
    <property type="match status" value="1"/>
</dbReference>
<keyword evidence="3 9" id="KW-0812">Transmembrane</keyword>
<feature type="transmembrane region" description="Helical" evidence="11">
    <location>
        <begin position="257"/>
        <end position="280"/>
    </location>
</feature>
<dbReference type="InterPro" id="IPR017452">
    <property type="entry name" value="GPCR_Rhodpsn_7TM"/>
</dbReference>
<feature type="compositionally biased region" description="Polar residues" evidence="10">
    <location>
        <begin position="68"/>
        <end position="89"/>
    </location>
</feature>